<evidence type="ECO:0000259" key="2">
    <source>
        <dbReference type="Pfam" id="PF00248"/>
    </source>
</evidence>
<dbReference type="SUPFAM" id="SSF51430">
    <property type="entry name" value="NAD(P)-linked oxidoreductase"/>
    <property type="match status" value="1"/>
</dbReference>
<dbReference type="Pfam" id="PF00248">
    <property type="entry name" value="Aldo_ket_red"/>
    <property type="match status" value="1"/>
</dbReference>
<dbReference type="AlphaFoldDB" id="A0AAD7U7T1"/>
<keyword evidence="4" id="KW-1185">Reference proteome</keyword>
<dbReference type="InterPro" id="IPR020471">
    <property type="entry name" value="AKR"/>
</dbReference>
<dbReference type="Gene3D" id="3.20.20.100">
    <property type="entry name" value="NADP-dependent oxidoreductase domain"/>
    <property type="match status" value="1"/>
</dbReference>
<sequence length="347" mass="38256">MSTKNMFAQSSLAAASSEGNGGVGFGCMGVTAFYGDAMSDEAAIELFKCVYDNGCRHFDTAEIYKTGDPLKDAPEDEWNEKQLGLFLRTVPRESFTVATKFMPYKYEAKCDYETVKGALLNSLERLGLEYADLYYCHRIPSLEAALEFTASCKKLQEEGLIKHIGLSEIIGAWLRKCYEVAKIAAVQQEWSLLTRNHEAELIPVCKELDVAVVAYSPLGRNLLTGVVTEPPTDWRGKLPRYSPENIQKNVDLIKEVEGIAASHDCTAAQLSLAWLFHKAKQYGVNVIPIPGTTKQKHAISNIEAAKVKIADNEMAPLEAIAERVAGERGDEDYTGYGIEAQLAQGKL</sequence>
<feature type="domain" description="NADP-dependent oxidoreductase" evidence="2">
    <location>
        <begin position="24"/>
        <end position="321"/>
    </location>
</feature>
<dbReference type="InterPro" id="IPR050791">
    <property type="entry name" value="Aldo-Keto_reductase"/>
</dbReference>
<accession>A0AAD7U7T1</accession>
<dbReference type="GO" id="GO:0016491">
    <property type="term" value="F:oxidoreductase activity"/>
    <property type="evidence" value="ECO:0007669"/>
    <property type="project" value="UniProtKB-KW"/>
</dbReference>
<name>A0AAD7U7T1_9STRA</name>
<dbReference type="PANTHER" id="PTHR43625:SF5">
    <property type="entry name" value="PYRIDOXAL REDUCTASE, CHLOROPLASTIC"/>
    <property type="match status" value="1"/>
</dbReference>
<proteinExistence type="predicted"/>
<dbReference type="GO" id="GO:0005737">
    <property type="term" value="C:cytoplasm"/>
    <property type="evidence" value="ECO:0007669"/>
    <property type="project" value="TreeGrafter"/>
</dbReference>
<dbReference type="InterPro" id="IPR036812">
    <property type="entry name" value="NAD(P)_OxRdtase_dom_sf"/>
</dbReference>
<dbReference type="InterPro" id="IPR023210">
    <property type="entry name" value="NADP_OxRdtase_dom"/>
</dbReference>
<gene>
    <name evidence="3" type="ORF">CTAYLR_007977</name>
</gene>
<keyword evidence="1" id="KW-0560">Oxidoreductase</keyword>
<dbReference type="Proteomes" id="UP001230188">
    <property type="component" value="Unassembled WGS sequence"/>
</dbReference>
<reference evidence="3" key="1">
    <citation type="submission" date="2023-01" db="EMBL/GenBank/DDBJ databases">
        <title>Metagenome sequencing of chrysophaentin producing Chrysophaeum taylorii.</title>
        <authorList>
            <person name="Davison J."/>
            <person name="Bewley C."/>
        </authorList>
    </citation>
    <scope>NUCLEOTIDE SEQUENCE</scope>
    <source>
        <strain evidence="3">NIES-1699</strain>
    </source>
</reference>
<comment type="caution">
    <text evidence="3">The sequence shown here is derived from an EMBL/GenBank/DDBJ whole genome shotgun (WGS) entry which is preliminary data.</text>
</comment>
<protein>
    <recommendedName>
        <fullName evidence="2">NADP-dependent oxidoreductase domain-containing protein</fullName>
    </recommendedName>
</protein>
<organism evidence="3 4">
    <name type="scientific">Chrysophaeum taylorii</name>
    <dbReference type="NCBI Taxonomy" id="2483200"/>
    <lineage>
        <taxon>Eukaryota</taxon>
        <taxon>Sar</taxon>
        <taxon>Stramenopiles</taxon>
        <taxon>Ochrophyta</taxon>
        <taxon>Pelagophyceae</taxon>
        <taxon>Pelagomonadales</taxon>
        <taxon>Pelagomonadaceae</taxon>
        <taxon>Chrysophaeum</taxon>
    </lineage>
</organism>
<dbReference type="PANTHER" id="PTHR43625">
    <property type="entry name" value="AFLATOXIN B1 ALDEHYDE REDUCTASE"/>
    <property type="match status" value="1"/>
</dbReference>
<evidence type="ECO:0000256" key="1">
    <source>
        <dbReference type="ARBA" id="ARBA00023002"/>
    </source>
</evidence>
<evidence type="ECO:0000313" key="3">
    <source>
        <dbReference type="EMBL" id="KAJ8599410.1"/>
    </source>
</evidence>
<evidence type="ECO:0000313" key="4">
    <source>
        <dbReference type="Proteomes" id="UP001230188"/>
    </source>
</evidence>
<dbReference type="EMBL" id="JAQMWT010000565">
    <property type="protein sequence ID" value="KAJ8599410.1"/>
    <property type="molecule type" value="Genomic_DNA"/>
</dbReference>
<dbReference type="PRINTS" id="PR00069">
    <property type="entry name" value="ALDKETRDTASE"/>
</dbReference>